<dbReference type="PANTHER" id="PTHR24096">
    <property type="entry name" value="LONG-CHAIN-FATTY-ACID--COA LIGASE"/>
    <property type="match status" value="1"/>
</dbReference>
<name>A0AAN7W6D7_9PEZI</name>
<gene>
    <name evidence="5" type="ORF">LTR97_004962</name>
</gene>
<sequence>MAPKIFRSVHPDLELPHIDLVTDVFSNPYHVPPSTIILVDPVSQRNYTFATVIQRVKSLAHGLRELGLKEGDIVGLFSPNTIDYAIICFAVIGCGAVFSPISAALTAQELRDQLETAQATFLIADSALMSIAGKAVEGLNHIRHIIQADGQTSTAGVGTADMMASNCPATSLYAISPSEAITRPALLCFSSGTTGKAKGTLISHFNVTSNMRQMNTHRQRNYSAVGQTQIAFLPMSHIYGLHNYLCCSLQRGATVVVLRQFSLEGFLGAVQEYRPVDLEVVPPVALLLAKNPKVVEYDLSSVKFIMSAAAPLSRELALAVEKRFKGLWGGEVRCWQAFGLSECSPAVTTLPLSASGSERRFTVGSILPNLRMRVVNPESEVDVGVGEEGWTEAGEIWIAGPNVFLGYLRNEEASKGAFSVEGDGTRWYRTGDVGRVDGEGYLEILDRLKEMIKFKGSQVIPSELEAKLLQHPSIMDCAVLGKYVEEQATELPVAFVVLSADATAKGPGTAVQEIHGWFNAQVASYKRMRGGIRVVDVIPKSPSGKILRRQLKVVLKEEAVRGAKL</sequence>
<accession>A0AAN7W6D7</accession>
<evidence type="ECO:0000313" key="6">
    <source>
        <dbReference type="Proteomes" id="UP001310594"/>
    </source>
</evidence>
<dbReference type="InterPro" id="IPR045851">
    <property type="entry name" value="AMP-bd_C_sf"/>
</dbReference>
<dbReference type="InterPro" id="IPR020845">
    <property type="entry name" value="AMP-binding_CS"/>
</dbReference>
<dbReference type="PANTHER" id="PTHR24096:SF149">
    <property type="entry name" value="AMP-BINDING DOMAIN-CONTAINING PROTEIN-RELATED"/>
    <property type="match status" value="1"/>
</dbReference>
<dbReference type="Pfam" id="PF00501">
    <property type="entry name" value="AMP-binding"/>
    <property type="match status" value="1"/>
</dbReference>
<dbReference type="GO" id="GO:0016405">
    <property type="term" value="F:CoA-ligase activity"/>
    <property type="evidence" value="ECO:0007669"/>
    <property type="project" value="TreeGrafter"/>
</dbReference>
<evidence type="ECO:0000313" key="5">
    <source>
        <dbReference type="EMBL" id="KAK5700445.1"/>
    </source>
</evidence>
<protein>
    <submittedName>
        <fullName evidence="5">Uncharacterized protein</fullName>
    </submittedName>
</protein>
<feature type="domain" description="AMP-dependent synthetase/ligase" evidence="3">
    <location>
        <begin position="33"/>
        <end position="408"/>
    </location>
</feature>
<feature type="domain" description="AMP-binding enzyme C-terminal" evidence="4">
    <location>
        <begin position="463"/>
        <end position="545"/>
    </location>
</feature>
<dbReference type="Pfam" id="PF13193">
    <property type="entry name" value="AMP-binding_C"/>
    <property type="match status" value="1"/>
</dbReference>
<reference evidence="5" key="1">
    <citation type="submission" date="2023-08" db="EMBL/GenBank/DDBJ databases">
        <title>Black Yeasts Isolated from many extreme environments.</title>
        <authorList>
            <person name="Coleine C."/>
            <person name="Stajich J.E."/>
            <person name="Selbmann L."/>
        </authorList>
    </citation>
    <scope>NUCLEOTIDE SEQUENCE</scope>
    <source>
        <strain evidence="5">CCFEE 5810</strain>
    </source>
</reference>
<organism evidence="5 6">
    <name type="scientific">Elasticomyces elasticus</name>
    <dbReference type="NCBI Taxonomy" id="574655"/>
    <lineage>
        <taxon>Eukaryota</taxon>
        <taxon>Fungi</taxon>
        <taxon>Dikarya</taxon>
        <taxon>Ascomycota</taxon>
        <taxon>Pezizomycotina</taxon>
        <taxon>Dothideomycetes</taxon>
        <taxon>Dothideomycetidae</taxon>
        <taxon>Mycosphaerellales</taxon>
        <taxon>Teratosphaeriaceae</taxon>
        <taxon>Elasticomyces</taxon>
    </lineage>
</organism>
<proteinExistence type="inferred from homology"/>
<dbReference type="SUPFAM" id="SSF56801">
    <property type="entry name" value="Acetyl-CoA synthetase-like"/>
    <property type="match status" value="1"/>
</dbReference>
<evidence type="ECO:0000256" key="1">
    <source>
        <dbReference type="ARBA" id="ARBA00006432"/>
    </source>
</evidence>
<dbReference type="CDD" id="cd05911">
    <property type="entry name" value="Firefly_Luc_like"/>
    <property type="match status" value="1"/>
</dbReference>
<keyword evidence="2" id="KW-0436">Ligase</keyword>
<dbReference type="AlphaFoldDB" id="A0AAN7W6D7"/>
<dbReference type="InterPro" id="IPR000873">
    <property type="entry name" value="AMP-dep_synth/lig_dom"/>
</dbReference>
<dbReference type="InterPro" id="IPR025110">
    <property type="entry name" value="AMP-bd_C"/>
</dbReference>
<dbReference type="InterPro" id="IPR042099">
    <property type="entry name" value="ANL_N_sf"/>
</dbReference>
<dbReference type="Gene3D" id="3.40.50.12780">
    <property type="entry name" value="N-terminal domain of ligase-like"/>
    <property type="match status" value="1"/>
</dbReference>
<dbReference type="EMBL" id="JAVRQU010000007">
    <property type="protein sequence ID" value="KAK5700445.1"/>
    <property type="molecule type" value="Genomic_DNA"/>
</dbReference>
<evidence type="ECO:0000259" key="4">
    <source>
        <dbReference type="Pfam" id="PF13193"/>
    </source>
</evidence>
<evidence type="ECO:0000256" key="2">
    <source>
        <dbReference type="ARBA" id="ARBA00022598"/>
    </source>
</evidence>
<evidence type="ECO:0000259" key="3">
    <source>
        <dbReference type="Pfam" id="PF00501"/>
    </source>
</evidence>
<comment type="similarity">
    <text evidence="1">Belongs to the ATP-dependent AMP-binding enzyme family.</text>
</comment>
<dbReference type="PROSITE" id="PS00455">
    <property type="entry name" value="AMP_BINDING"/>
    <property type="match status" value="1"/>
</dbReference>
<dbReference type="Gene3D" id="3.30.300.30">
    <property type="match status" value="1"/>
</dbReference>
<dbReference type="Proteomes" id="UP001310594">
    <property type="component" value="Unassembled WGS sequence"/>
</dbReference>
<comment type="caution">
    <text evidence="5">The sequence shown here is derived from an EMBL/GenBank/DDBJ whole genome shotgun (WGS) entry which is preliminary data.</text>
</comment>